<dbReference type="GO" id="GO:0003887">
    <property type="term" value="F:DNA-directed DNA polymerase activity"/>
    <property type="evidence" value="ECO:0007669"/>
    <property type="project" value="TreeGrafter"/>
</dbReference>
<feature type="compositionally biased region" description="Polar residues" evidence="1">
    <location>
        <begin position="37"/>
        <end position="54"/>
    </location>
</feature>
<dbReference type="Gramene" id="Psat07G0239700-T1">
    <property type="protein sequence ID" value="KAI5385773.1"/>
    <property type="gene ID" value="KIW84_072397"/>
</dbReference>
<dbReference type="GO" id="GO:0006261">
    <property type="term" value="P:DNA-templated DNA replication"/>
    <property type="evidence" value="ECO:0007669"/>
    <property type="project" value="TreeGrafter"/>
</dbReference>
<evidence type="ECO:0008006" key="4">
    <source>
        <dbReference type="Google" id="ProtNLM"/>
    </source>
</evidence>
<dbReference type="PANTHER" id="PTHR14303:SF0">
    <property type="entry name" value="DNA POLYMERASE DELTA SUBUNIT 4"/>
    <property type="match status" value="1"/>
</dbReference>
<dbReference type="EMBL" id="JAMSHJ010000007">
    <property type="protein sequence ID" value="KAI5385773.1"/>
    <property type="molecule type" value="Genomic_DNA"/>
</dbReference>
<dbReference type="InterPro" id="IPR007218">
    <property type="entry name" value="DNA_pol_delta_4"/>
</dbReference>
<reference evidence="2 3" key="1">
    <citation type="journal article" date="2022" name="Nat. Genet.">
        <title>Improved pea reference genome and pan-genome highlight genomic features and evolutionary characteristics.</title>
        <authorList>
            <person name="Yang T."/>
            <person name="Liu R."/>
            <person name="Luo Y."/>
            <person name="Hu S."/>
            <person name="Wang D."/>
            <person name="Wang C."/>
            <person name="Pandey M.K."/>
            <person name="Ge S."/>
            <person name="Xu Q."/>
            <person name="Li N."/>
            <person name="Li G."/>
            <person name="Huang Y."/>
            <person name="Saxena R.K."/>
            <person name="Ji Y."/>
            <person name="Li M."/>
            <person name="Yan X."/>
            <person name="He Y."/>
            <person name="Liu Y."/>
            <person name="Wang X."/>
            <person name="Xiang C."/>
            <person name="Varshney R.K."/>
            <person name="Ding H."/>
            <person name="Gao S."/>
            <person name="Zong X."/>
        </authorList>
    </citation>
    <scope>NUCLEOTIDE SEQUENCE [LARGE SCALE GENOMIC DNA]</scope>
    <source>
        <strain evidence="2 3">cv. Zhongwan 6</strain>
    </source>
</reference>
<dbReference type="Gramene" id="Psat7g094200.1">
    <property type="protein sequence ID" value="Psat7g094200.1.cds"/>
    <property type="gene ID" value="Psat7g094200"/>
</dbReference>
<dbReference type="GO" id="GO:0000731">
    <property type="term" value="P:DNA synthesis involved in DNA repair"/>
    <property type="evidence" value="ECO:0007669"/>
    <property type="project" value="InterPro"/>
</dbReference>
<dbReference type="OrthoDB" id="337486at2759"/>
<name>A0A9D4VM64_PEA</name>
<dbReference type="Pfam" id="PF04081">
    <property type="entry name" value="DNA_pol_delta_4"/>
    <property type="match status" value="1"/>
</dbReference>
<gene>
    <name evidence="2" type="ORF">KIW84_072397</name>
</gene>
<feature type="region of interest" description="Disordered" evidence="1">
    <location>
        <begin position="1"/>
        <end position="64"/>
    </location>
</feature>
<keyword evidence="3" id="KW-1185">Reference proteome</keyword>
<dbReference type="GO" id="GO:0043625">
    <property type="term" value="C:delta DNA polymerase complex"/>
    <property type="evidence" value="ECO:0007669"/>
    <property type="project" value="TreeGrafter"/>
</dbReference>
<accession>A0A9D4VM64</accession>
<evidence type="ECO:0000313" key="2">
    <source>
        <dbReference type="EMBL" id="KAI5385773.1"/>
    </source>
</evidence>
<dbReference type="PANTHER" id="PTHR14303">
    <property type="entry name" value="DNA POLYMERASE DELTA SUBUNIT 4"/>
    <property type="match status" value="1"/>
</dbReference>
<dbReference type="Gramene" id="PSAT_LOCUS32005_t1">
    <property type="protein sequence ID" value="CAL5213735.1"/>
    <property type="gene ID" value="PSAT_LOCUS32005"/>
</dbReference>
<dbReference type="Proteomes" id="UP001058974">
    <property type="component" value="Chromosome 7"/>
</dbReference>
<evidence type="ECO:0000313" key="3">
    <source>
        <dbReference type="Proteomes" id="UP001058974"/>
    </source>
</evidence>
<sequence>MSSISGNMKGFYKQKKNPITAHKSSKSKKPPIHAATFGSNLAQPPALTSRNGNPDLQDEYSESESVLRQFDMNTVYGPCIGMTRLARWERAVNLGLNPPQEIERLLKSGKVQQESLWDTRI</sequence>
<organism evidence="2 3">
    <name type="scientific">Pisum sativum</name>
    <name type="common">Garden pea</name>
    <name type="synonym">Lathyrus oleraceus</name>
    <dbReference type="NCBI Taxonomy" id="3888"/>
    <lineage>
        <taxon>Eukaryota</taxon>
        <taxon>Viridiplantae</taxon>
        <taxon>Streptophyta</taxon>
        <taxon>Embryophyta</taxon>
        <taxon>Tracheophyta</taxon>
        <taxon>Spermatophyta</taxon>
        <taxon>Magnoliopsida</taxon>
        <taxon>eudicotyledons</taxon>
        <taxon>Gunneridae</taxon>
        <taxon>Pentapetalae</taxon>
        <taxon>rosids</taxon>
        <taxon>fabids</taxon>
        <taxon>Fabales</taxon>
        <taxon>Fabaceae</taxon>
        <taxon>Papilionoideae</taxon>
        <taxon>50 kb inversion clade</taxon>
        <taxon>NPAAA clade</taxon>
        <taxon>Hologalegina</taxon>
        <taxon>IRL clade</taxon>
        <taxon>Fabeae</taxon>
        <taxon>Lathyrus</taxon>
    </lineage>
</organism>
<evidence type="ECO:0000256" key="1">
    <source>
        <dbReference type="SAM" id="MobiDB-lite"/>
    </source>
</evidence>
<proteinExistence type="predicted"/>
<comment type="caution">
    <text evidence="2">The sequence shown here is derived from an EMBL/GenBank/DDBJ whole genome shotgun (WGS) entry which is preliminary data.</text>
</comment>
<dbReference type="AlphaFoldDB" id="A0A9D4VM64"/>
<protein>
    <recommendedName>
        <fullName evidence="4">DNA polymerase delta subunit 4</fullName>
    </recommendedName>
</protein>